<reference evidence="3 4" key="1">
    <citation type="journal article" date="2019" name="Extremophiles">
        <title>Biogeography of thermophiles and predominance of Thermus scotoductus in domestic water heaters.</title>
        <authorList>
            <person name="Wilpiszeski R.L."/>
            <person name="Zhang Z."/>
            <person name="House C.H."/>
        </authorList>
    </citation>
    <scope>NUCLEOTIDE SEQUENCE [LARGE SCALE GENOMIC DNA]</scope>
    <source>
        <strain evidence="3 4">24_S24</strain>
    </source>
</reference>
<feature type="region of interest" description="Disordered" evidence="1">
    <location>
        <begin position="183"/>
        <end position="209"/>
    </location>
</feature>
<evidence type="ECO:0000256" key="1">
    <source>
        <dbReference type="SAM" id="MobiDB-lite"/>
    </source>
</evidence>
<organism evidence="3 4">
    <name type="scientific">Thermus scotoductus</name>
    <dbReference type="NCBI Taxonomy" id="37636"/>
    <lineage>
        <taxon>Bacteria</taxon>
        <taxon>Thermotogati</taxon>
        <taxon>Deinococcota</taxon>
        <taxon>Deinococci</taxon>
        <taxon>Thermales</taxon>
        <taxon>Thermaceae</taxon>
        <taxon>Thermus</taxon>
    </lineage>
</organism>
<accession>A0A430SGM6</accession>
<dbReference type="Gene3D" id="1.50.10.140">
    <property type="match status" value="1"/>
</dbReference>
<sequence length="976" mass="107972">MKRIWIGLLVVLAFPWLALAQNVLYAMQESELGLFGHDNTGTTFKMTSVEGRRVVQVIPSGKAPETKMSLPLEKERLAAYLKGPATVKLEVYLPPANKQNPERFFLGMADVTGDWQWVDGVFSDTKAQPGWNTIVFRTTRAMQRLKPDGKYMLYFAFFVEKDGTKPPLTEPFYLASLSSEGAAQAQAETPQAQPAQPPQAGSPAAPQPAAGTLYRMDKAEEVALLDNDKTGATFTLAEVGGRKAVQIMPSGKAPETKMAFPLRGEQVKVWAANNPVQLTVDLYLPEGTKLVPNKFFLGMADVTGGNWSWVDGVWSTPDPVSLKAGWNTIVYNTSKAMNRTKPENSYVLYFIFFREQDGNKPPLTEPVYVGEIKVRSQAPAQETGALLYTFADDAEFPLYDNDKSGATFAFSDVPGKKSLRITPNGKALETKLALPLSGERLARFLKAMPGSLELDLYLPSEMDPKPNVFFMGMADVTGEWAWVDGIFASAEVKAGWNRIVYNPSKAMQSVKPDGKYMLYFAFFNKTAEDKIPLKDPFYLGGLAVKAKVEAPKSEEVARKEAILKLLGKSNLGLLEEVQRKAFDYLWNEVNPENGLVRDRSRPDSPSSIAAVGFALASIPVAIEHGWIKSEEGYQRALTTLKAFASGRVEGKNGFFYHFLDMKTGKRVWNSELSSIDTTLFIAGALVAGQYFKGTEVAKLADQLYRNINWKWMTNNADTLTMGWKPEGGFLNDRWSGFDEGILATFLAIGSPTHPISPRAWDLIDRQVAPYGYIWSKAHTLFVYLYPLLFLDLRGKEDRYANYVENAMAAIYHNRCALLKSEFAKYFAPDIWGISASDYPGGYRANSIFGIDGTVTPYASVASVAFTPELSLASLRGMLSRYPEIWGKYGLADAFNPDVEWVGPDYLGIDQGAIVLGIENFTSGLVWKLFMASPYVQTALQKTGFGPDRSPGILNKAFAARLKNVPPAPTQDCKNVR</sequence>
<evidence type="ECO:0000259" key="2">
    <source>
        <dbReference type="Pfam" id="PF10091"/>
    </source>
</evidence>
<comment type="caution">
    <text evidence="3">The sequence shown here is derived from an EMBL/GenBank/DDBJ whole genome shotgun (WGS) entry which is preliminary data.</text>
</comment>
<name>A0A430SGM6_THESC</name>
<dbReference type="Proteomes" id="UP000288051">
    <property type="component" value="Unassembled WGS sequence"/>
</dbReference>
<proteinExistence type="predicted"/>
<feature type="domain" description="Glycoamylase-like" evidence="2">
    <location>
        <begin position="733"/>
        <end position="933"/>
    </location>
</feature>
<dbReference type="RefSeq" id="WP_126208820.1">
    <property type="nucleotide sequence ID" value="NZ_PELZ01000076.1"/>
</dbReference>
<dbReference type="Pfam" id="PF10091">
    <property type="entry name" value="Glycoamylase"/>
    <property type="match status" value="1"/>
</dbReference>
<protein>
    <recommendedName>
        <fullName evidence="2">Glycoamylase-like domain-containing protein</fullName>
    </recommendedName>
</protein>
<evidence type="ECO:0000313" key="4">
    <source>
        <dbReference type="Proteomes" id="UP000288051"/>
    </source>
</evidence>
<dbReference type="AlphaFoldDB" id="A0A430SGM6"/>
<evidence type="ECO:0000313" key="3">
    <source>
        <dbReference type="EMBL" id="RTH38921.1"/>
    </source>
</evidence>
<dbReference type="InterPro" id="IPR019282">
    <property type="entry name" value="Glycoamylase-like_cons_dom"/>
</dbReference>
<dbReference type="EMBL" id="PELZ01000076">
    <property type="protein sequence ID" value="RTH38921.1"/>
    <property type="molecule type" value="Genomic_DNA"/>
</dbReference>
<gene>
    <name evidence="3" type="ORF">CSW37_03325</name>
</gene>